<dbReference type="AlphaFoldDB" id="A0A381PZ85"/>
<reference evidence="4" key="1">
    <citation type="submission" date="2018-05" db="EMBL/GenBank/DDBJ databases">
        <authorList>
            <person name="Lanie J.A."/>
            <person name="Ng W.-L."/>
            <person name="Kazmierczak K.M."/>
            <person name="Andrzejewski T.M."/>
            <person name="Davidsen T.M."/>
            <person name="Wayne K.J."/>
            <person name="Tettelin H."/>
            <person name="Glass J.I."/>
            <person name="Rusch D."/>
            <person name="Podicherti R."/>
            <person name="Tsui H.-C.T."/>
            <person name="Winkler M.E."/>
        </authorList>
    </citation>
    <scope>NUCLEOTIDE SEQUENCE</scope>
</reference>
<dbReference type="GO" id="GO:0004165">
    <property type="term" value="F:delta(3)-delta(2)-enoyl-CoA isomerase activity"/>
    <property type="evidence" value="ECO:0007669"/>
    <property type="project" value="UniProtKB-ARBA"/>
</dbReference>
<comment type="subcellular location">
    <subcellularLocation>
        <location evidence="1">Peroxisome</location>
    </subcellularLocation>
</comment>
<evidence type="ECO:0000256" key="1">
    <source>
        <dbReference type="ARBA" id="ARBA00004275"/>
    </source>
</evidence>
<dbReference type="Pfam" id="PF00378">
    <property type="entry name" value="ECH_1"/>
    <property type="match status" value="1"/>
</dbReference>
<organism evidence="4">
    <name type="scientific">marine metagenome</name>
    <dbReference type="NCBI Taxonomy" id="408172"/>
    <lineage>
        <taxon>unclassified sequences</taxon>
        <taxon>metagenomes</taxon>
        <taxon>ecological metagenomes</taxon>
    </lineage>
</organism>
<dbReference type="GO" id="GO:0005777">
    <property type="term" value="C:peroxisome"/>
    <property type="evidence" value="ECO:0007669"/>
    <property type="project" value="UniProtKB-SubCell"/>
</dbReference>
<accession>A0A381PZ85</accession>
<keyword evidence="2" id="KW-0576">Peroxisome</keyword>
<sequence length="262" mass="27886">MSEEVIRIENVGRVRVVTIDRPQALNSMNNAVFGGIGDALAGAEADNDVAVAIITGEGRAFSAGQDLQEMQDGVAAGDGRDSLFPTMLKQLTEFEKPLIAAVNGLGVGIGMTFLAHCDLVLMSSSARLRTPFPQLGLAPEAGSSYTFATRMGWQNAAYVLMSGRWFSADECLQMGLVWKVTEPDELISETMTVAQELAANPIPSLVATKKLLMGAGRPQEAWAAHKRENAAYAELLGAPANTEALAAFLDKREPDFSSIPGI</sequence>
<protein>
    <recommendedName>
        <fullName evidence="5">Crotonase</fullName>
    </recommendedName>
</protein>
<dbReference type="PANTHER" id="PTHR43684:SF1">
    <property type="entry name" value="ENOYL-COA DELTA ISOMERASE 2"/>
    <property type="match status" value="1"/>
</dbReference>
<proteinExistence type="predicted"/>
<evidence type="ECO:0000313" key="4">
    <source>
        <dbReference type="EMBL" id="SUZ72371.1"/>
    </source>
</evidence>
<evidence type="ECO:0000256" key="2">
    <source>
        <dbReference type="ARBA" id="ARBA00023140"/>
    </source>
</evidence>
<dbReference type="EMBL" id="UINC01001150">
    <property type="protein sequence ID" value="SUZ72371.1"/>
    <property type="molecule type" value="Genomic_DNA"/>
</dbReference>
<dbReference type="SUPFAM" id="SSF52096">
    <property type="entry name" value="ClpP/crotonase"/>
    <property type="match status" value="1"/>
</dbReference>
<dbReference type="InterPro" id="IPR001753">
    <property type="entry name" value="Enoyl-CoA_hydra/iso"/>
</dbReference>
<dbReference type="PANTHER" id="PTHR43684">
    <property type="match status" value="1"/>
</dbReference>
<name>A0A381PZ85_9ZZZZ</name>
<dbReference type="InterPro" id="IPR051053">
    <property type="entry name" value="ECH/Chromodomain_protein"/>
</dbReference>
<dbReference type="Gene3D" id="3.90.226.10">
    <property type="entry name" value="2-enoyl-CoA Hydratase, Chain A, domain 1"/>
    <property type="match status" value="1"/>
</dbReference>
<evidence type="ECO:0000256" key="3">
    <source>
        <dbReference type="ARBA" id="ARBA00023235"/>
    </source>
</evidence>
<dbReference type="InterPro" id="IPR029045">
    <property type="entry name" value="ClpP/crotonase-like_dom_sf"/>
</dbReference>
<keyword evidence="3" id="KW-0413">Isomerase</keyword>
<gene>
    <name evidence="4" type="ORF">METZ01_LOCUS25225</name>
</gene>
<dbReference type="CDD" id="cd06558">
    <property type="entry name" value="crotonase-like"/>
    <property type="match status" value="1"/>
</dbReference>
<evidence type="ECO:0008006" key="5">
    <source>
        <dbReference type="Google" id="ProtNLM"/>
    </source>
</evidence>